<organism evidence="8 9">
    <name type="scientific">Alicyclobacillus dauci</name>
    <dbReference type="NCBI Taxonomy" id="1475485"/>
    <lineage>
        <taxon>Bacteria</taxon>
        <taxon>Bacillati</taxon>
        <taxon>Bacillota</taxon>
        <taxon>Bacilli</taxon>
        <taxon>Bacillales</taxon>
        <taxon>Alicyclobacillaceae</taxon>
        <taxon>Alicyclobacillus</taxon>
    </lineage>
</organism>
<feature type="transmembrane region" description="Helical" evidence="6">
    <location>
        <begin position="224"/>
        <end position="242"/>
    </location>
</feature>
<feature type="transmembrane region" description="Helical" evidence="6">
    <location>
        <begin position="50"/>
        <end position="68"/>
    </location>
</feature>
<evidence type="ECO:0000256" key="4">
    <source>
        <dbReference type="ARBA" id="ARBA00022989"/>
    </source>
</evidence>
<dbReference type="PANTHER" id="PTHR42718">
    <property type="entry name" value="MAJOR FACILITATOR SUPERFAMILY MULTIDRUG TRANSPORTER MFSC"/>
    <property type="match status" value="1"/>
</dbReference>
<feature type="transmembrane region" description="Helical" evidence="6">
    <location>
        <begin position="146"/>
        <end position="170"/>
    </location>
</feature>
<keyword evidence="3 6" id="KW-0812">Transmembrane</keyword>
<keyword evidence="9" id="KW-1185">Reference proteome</keyword>
<feature type="transmembrane region" description="Helical" evidence="6">
    <location>
        <begin position="111"/>
        <end position="134"/>
    </location>
</feature>
<accession>A0ABY6Z1Z6</accession>
<feature type="transmembrane region" description="Helical" evidence="6">
    <location>
        <begin position="416"/>
        <end position="437"/>
    </location>
</feature>
<dbReference type="InterPro" id="IPR005829">
    <property type="entry name" value="Sugar_transporter_CS"/>
</dbReference>
<dbReference type="PROSITE" id="PS50850">
    <property type="entry name" value="MFS"/>
    <property type="match status" value="1"/>
</dbReference>
<feature type="transmembrane region" description="Helical" evidence="6">
    <location>
        <begin position="324"/>
        <end position="345"/>
    </location>
</feature>
<proteinExistence type="predicted"/>
<dbReference type="Gene3D" id="1.20.1720.10">
    <property type="entry name" value="Multidrug resistance protein D"/>
    <property type="match status" value="1"/>
</dbReference>
<dbReference type="Gene3D" id="1.20.1250.20">
    <property type="entry name" value="MFS general substrate transporter like domains"/>
    <property type="match status" value="1"/>
</dbReference>
<dbReference type="Proteomes" id="UP001164803">
    <property type="component" value="Chromosome"/>
</dbReference>
<feature type="transmembrane region" description="Helical" evidence="6">
    <location>
        <begin position="88"/>
        <end position="105"/>
    </location>
</feature>
<feature type="domain" description="Major facilitator superfamily (MFS) profile" evidence="7">
    <location>
        <begin position="22"/>
        <end position="470"/>
    </location>
</feature>
<keyword evidence="4 6" id="KW-1133">Transmembrane helix</keyword>
<feature type="transmembrane region" description="Helical" evidence="6">
    <location>
        <begin position="248"/>
        <end position="265"/>
    </location>
</feature>
<dbReference type="InterPro" id="IPR036259">
    <property type="entry name" value="MFS_trans_sf"/>
</dbReference>
<feature type="transmembrane region" description="Helical" evidence="6">
    <location>
        <begin position="286"/>
        <end position="304"/>
    </location>
</feature>
<feature type="transmembrane region" description="Helical" evidence="6">
    <location>
        <begin position="21"/>
        <end position="44"/>
    </location>
</feature>
<feature type="transmembrane region" description="Helical" evidence="6">
    <location>
        <begin position="376"/>
        <end position="395"/>
    </location>
</feature>
<evidence type="ECO:0000313" key="9">
    <source>
        <dbReference type="Proteomes" id="UP001164803"/>
    </source>
</evidence>
<sequence>MSQVTRQTKQDEPTRVKRRGLFLFTIALGVLLNPLNSSLIAVAMTRFQHVFHVSFTTASWLISSYYLASAIAQPIMGRLADLLGRKRLFLIGLVLVAGSCILAPFSPSFAWLIVFRLIQSFGSGAVYPAGMGIVQHVITERQSQALAILAVFSSGAAAFGPSIGGIAMHYFDWQGIFWVNFPFTIASFLFAIWVLPSDRRSRRTTNAPTTDANRSRSVIQQMDIPGILLFTVGIVAALLFLLSLTGHIRWWALPLSVLGFAAFSWREQRTRHPFLSFNLFRQNLPLTGVLVQFTVVNIIFYSVFFGMPTYLQEVRLFDTQQTGLLMLCIAGFSVITSPITGRWVAKSGSRPPLILAGCLMVTGSLLYLTLHGHSPVWWLVIVLSVMGLSNGFNNVGLQTALFRVSPKEIISTASGLFQMARYMGTILSTILLGFLFGPHLSTANLHTLGIVLVAMGCLVIFMSWRLPRTS</sequence>
<dbReference type="PANTHER" id="PTHR42718:SF9">
    <property type="entry name" value="MAJOR FACILITATOR SUPERFAMILY MULTIDRUG TRANSPORTER MFSC"/>
    <property type="match status" value="1"/>
</dbReference>
<feature type="transmembrane region" description="Helical" evidence="6">
    <location>
        <begin position="352"/>
        <end position="370"/>
    </location>
</feature>
<comment type="subcellular location">
    <subcellularLocation>
        <location evidence="1">Cell membrane</location>
        <topology evidence="1">Multi-pass membrane protein</topology>
    </subcellularLocation>
</comment>
<dbReference type="Pfam" id="PF07690">
    <property type="entry name" value="MFS_1"/>
    <property type="match status" value="1"/>
</dbReference>
<evidence type="ECO:0000313" key="8">
    <source>
        <dbReference type="EMBL" id="WAH36005.1"/>
    </source>
</evidence>
<evidence type="ECO:0000256" key="3">
    <source>
        <dbReference type="ARBA" id="ARBA00022692"/>
    </source>
</evidence>
<feature type="transmembrane region" description="Helical" evidence="6">
    <location>
        <begin position="176"/>
        <end position="195"/>
    </location>
</feature>
<dbReference type="EMBL" id="CP104064">
    <property type="protein sequence ID" value="WAH36005.1"/>
    <property type="molecule type" value="Genomic_DNA"/>
</dbReference>
<evidence type="ECO:0000256" key="6">
    <source>
        <dbReference type="SAM" id="Phobius"/>
    </source>
</evidence>
<dbReference type="InterPro" id="IPR011701">
    <property type="entry name" value="MFS"/>
</dbReference>
<dbReference type="SUPFAM" id="SSF103473">
    <property type="entry name" value="MFS general substrate transporter"/>
    <property type="match status" value="1"/>
</dbReference>
<evidence type="ECO:0000256" key="5">
    <source>
        <dbReference type="ARBA" id="ARBA00023136"/>
    </source>
</evidence>
<protein>
    <submittedName>
        <fullName evidence="8">MFS transporter</fullName>
    </submittedName>
</protein>
<dbReference type="InterPro" id="IPR020846">
    <property type="entry name" value="MFS_dom"/>
</dbReference>
<feature type="transmembrane region" description="Helical" evidence="6">
    <location>
        <begin position="443"/>
        <end position="464"/>
    </location>
</feature>
<evidence type="ECO:0000256" key="1">
    <source>
        <dbReference type="ARBA" id="ARBA00004651"/>
    </source>
</evidence>
<reference evidence="8" key="1">
    <citation type="submission" date="2022-08" db="EMBL/GenBank/DDBJ databases">
        <title>Alicyclobacillus dauci DSM2870, complete genome.</title>
        <authorList>
            <person name="Wang Q."/>
            <person name="Cai R."/>
            <person name="Wang Z."/>
        </authorList>
    </citation>
    <scope>NUCLEOTIDE SEQUENCE</scope>
    <source>
        <strain evidence="8">DSM 28700</strain>
    </source>
</reference>
<dbReference type="PROSITE" id="PS00216">
    <property type="entry name" value="SUGAR_TRANSPORT_1"/>
    <property type="match status" value="1"/>
</dbReference>
<keyword evidence="2" id="KW-0813">Transport</keyword>
<dbReference type="RefSeq" id="WP_268043301.1">
    <property type="nucleotide sequence ID" value="NZ_CP104064.1"/>
</dbReference>
<dbReference type="CDD" id="cd17321">
    <property type="entry name" value="MFS_MMR_MDR_like"/>
    <property type="match status" value="1"/>
</dbReference>
<evidence type="ECO:0000256" key="2">
    <source>
        <dbReference type="ARBA" id="ARBA00022448"/>
    </source>
</evidence>
<keyword evidence="5 6" id="KW-0472">Membrane</keyword>
<gene>
    <name evidence="8" type="ORF">NZD86_17340</name>
</gene>
<evidence type="ECO:0000259" key="7">
    <source>
        <dbReference type="PROSITE" id="PS50850"/>
    </source>
</evidence>
<name>A0ABY6Z1Z6_9BACL</name>